<keyword evidence="13" id="KW-1185">Reference proteome</keyword>
<organism evidence="12 13">
    <name type="scientific">Clohesyomyces aquaticus</name>
    <dbReference type="NCBI Taxonomy" id="1231657"/>
    <lineage>
        <taxon>Eukaryota</taxon>
        <taxon>Fungi</taxon>
        <taxon>Dikarya</taxon>
        <taxon>Ascomycota</taxon>
        <taxon>Pezizomycotina</taxon>
        <taxon>Dothideomycetes</taxon>
        <taxon>Pleosporomycetidae</taxon>
        <taxon>Pleosporales</taxon>
        <taxon>Lindgomycetaceae</taxon>
        <taxon>Clohesyomyces</taxon>
    </lineage>
</organism>
<keyword evidence="4 9" id="KW-0256">Endoplasmic reticulum</keyword>
<evidence type="ECO:0000256" key="4">
    <source>
        <dbReference type="ARBA" id="ARBA00022824"/>
    </source>
</evidence>
<dbReference type="InterPro" id="IPR007653">
    <property type="entry name" value="SPC3"/>
</dbReference>
<dbReference type="EMBL" id="MCFA01000239">
    <property type="protein sequence ID" value="ORX97176.1"/>
    <property type="molecule type" value="Genomic_DNA"/>
</dbReference>
<evidence type="ECO:0000256" key="10">
    <source>
        <dbReference type="SAM" id="MobiDB-lite"/>
    </source>
</evidence>
<keyword evidence="7 9" id="KW-0472">Membrane</keyword>
<keyword evidence="6 11" id="KW-1133">Transmembrane helix</keyword>
<dbReference type="AlphaFoldDB" id="A0A1Y1YHH9"/>
<protein>
    <recommendedName>
        <fullName evidence="9">Signal peptidase subunit 3</fullName>
    </recommendedName>
</protein>
<keyword evidence="5" id="KW-0735">Signal-anchor</keyword>
<evidence type="ECO:0000256" key="3">
    <source>
        <dbReference type="ARBA" id="ARBA00022692"/>
    </source>
</evidence>
<comment type="subcellular location">
    <subcellularLocation>
        <location evidence="1">Endoplasmic reticulum membrane</location>
        <topology evidence="1">Single-pass type II membrane protein</topology>
    </subcellularLocation>
</comment>
<feature type="transmembrane region" description="Helical" evidence="11">
    <location>
        <begin position="12"/>
        <end position="32"/>
    </location>
</feature>
<evidence type="ECO:0000313" key="13">
    <source>
        <dbReference type="Proteomes" id="UP000193144"/>
    </source>
</evidence>
<dbReference type="OrthoDB" id="10261524at2759"/>
<evidence type="ECO:0000256" key="1">
    <source>
        <dbReference type="ARBA" id="ARBA00004648"/>
    </source>
</evidence>
<name>A0A1Y1YHH9_9PLEO</name>
<comment type="caution">
    <text evidence="12">The sequence shown here is derived from an EMBL/GenBank/DDBJ whole genome shotgun (WGS) entry which is preliminary data.</text>
</comment>
<dbReference type="Proteomes" id="UP000193144">
    <property type="component" value="Unassembled WGS sequence"/>
</dbReference>
<evidence type="ECO:0000256" key="11">
    <source>
        <dbReference type="SAM" id="Phobius"/>
    </source>
</evidence>
<evidence type="ECO:0000256" key="6">
    <source>
        <dbReference type="ARBA" id="ARBA00022989"/>
    </source>
</evidence>
<gene>
    <name evidence="12" type="ORF">BCR34DRAFT_497113</name>
</gene>
<proteinExistence type="inferred from homology"/>
<evidence type="ECO:0000256" key="7">
    <source>
        <dbReference type="ARBA" id="ARBA00023136"/>
    </source>
</evidence>
<evidence type="ECO:0000256" key="2">
    <source>
        <dbReference type="ARBA" id="ARBA00009289"/>
    </source>
</evidence>
<feature type="region of interest" description="Disordered" evidence="10">
    <location>
        <begin position="125"/>
        <end position="150"/>
    </location>
</feature>
<evidence type="ECO:0000256" key="9">
    <source>
        <dbReference type="PIRNR" id="PIRNR016089"/>
    </source>
</evidence>
<feature type="region of interest" description="Disordered" evidence="10">
    <location>
        <begin position="228"/>
        <end position="257"/>
    </location>
</feature>
<dbReference type="GO" id="GO:0045047">
    <property type="term" value="P:protein targeting to ER"/>
    <property type="evidence" value="ECO:0007669"/>
    <property type="project" value="TreeGrafter"/>
</dbReference>
<keyword evidence="3 11" id="KW-0812">Transmembrane</keyword>
<reference evidence="12 13" key="1">
    <citation type="submission" date="2016-07" db="EMBL/GenBank/DDBJ databases">
        <title>Pervasive Adenine N6-methylation of Active Genes in Fungi.</title>
        <authorList>
            <consortium name="DOE Joint Genome Institute"/>
            <person name="Mondo S.J."/>
            <person name="Dannebaum R.O."/>
            <person name="Kuo R.C."/>
            <person name="Labutti K."/>
            <person name="Haridas S."/>
            <person name="Kuo A."/>
            <person name="Salamov A."/>
            <person name="Ahrendt S.R."/>
            <person name="Lipzen A."/>
            <person name="Sullivan W."/>
            <person name="Andreopoulos W.B."/>
            <person name="Clum A."/>
            <person name="Lindquist E."/>
            <person name="Daum C."/>
            <person name="Ramamoorthy G.K."/>
            <person name="Gryganskyi A."/>
            <person name="Culley D."/>
            <person name="Magnuson J.K."/>
            <person name="James T.Y."/>
            <person name="O'Malley M.A."/>
            <person name="Stajich J.E."/>
            <person name="Spatafora J.W."/>
            <person name="Visel A."/>
            <person name="Grigoriev I.V."/>
        </authorList>
    </citation>
    <scope>NUCLEOTIDE SEQUENCE [LARGE SCALE GENOMIC DNA]</scope>
    <source>
        <strain evidence="12 13">CBS 115471</strain>
    </source>
</reference>
<feature type="compositionally biased region" description="Basic and acidic residues" evidence="10">
    <location>
        <begin position="228"/>
        <end position="240"/>
    </location>
</feature>
<dbReference type="STRING" id="1231657.A0A1Y1YHH9"/>
<comment type="function">
    <text evidence="8">Essential component of the signal peptidase complex (SPC) which catalyzes the cleavage of N-terminal signal sequences from nascent proteins as they are translocated into the lumen of the endoplasmic reticulum. Essential for the SPC catalytic activity, possibly by stabilizing and positioning the active center of the complex close to the lumenal surface. Essential for viability.</text>
</comment>
<dbReference type="GO" id="GO:0005787">
    <property type="term" value="C:signal peptidase complex"/>
    <property type="evidence" value="ECO:0007669"/>
    <property type="project" value="UniProtKB-UniRule"/>
</dbReference>
<dbReference type="PANTHER" id="PTHR12804:SF0">
    <property type="entry name" value="SIGNAL PEPTIDASE COMPLEX SUBUNIT 3"/>
    <property type="match status" value="1"/>
</dbReference>
<dbReference type="PIRSF" id="PIRSF016089">
    <property type="entry name" value="SPC22"/>
    <property type="match status" value="1"/>
</dbReference>
<accession>A0A1Y1YHH9</accession>
<evidence type="ECO:0000256" key="8">
    <source>
        <dbReference type="ARBA" id="ARBA00045670"/>
    </source>
</evidence>
<sequence length="257" mass="29058">MHSAVIRVQNVFGFFTTVAFCVAAMIALSSFIHPQTPSAAVRLRNVQVVRGRPHYYSYKKEEYAHIKFDLDTDLSTLFNWNTKQVFLYLKAIYPATKPNTPPSEAIIWDAILGSDSAPWHQNHYVHPNPKAKTKSKTRNANSKAKEAESPYPRGEIHLTNQKPKYQITDISGKLQNRTDVILELGWNVQPWVGALVWANKADFGMWQGLQGGMSESFTFPEIGKMRKSEDMKVEKGKEGHVLMAGEEQPVRKAGQRA</sequence>
<dbReference type="GO" id="GO:0006465">
    <property type="term" value="P:signal peptide processing"/>
    <property type="evidence" value="ECO:0007669"/>
    <property type="project" value="UniProtKB-UniRule"/>
</dbReference>
<evidence type="ECO:0000313" key="12">
    <source>
        <dbReference type="EMBL" id="ORX97176.1"/>
    </source>
</evidence>
<dbReference type="PANTHER" id="PTHR12804">
    <property type="entry name" value="MICROSOMAL SIGNAL PEPTIDASE 23 KD SUBUNIT SPC22/23"/>
    <property type="match status" value="1"/>
</dbReference>
<dbReference type="Pfam" id="PF04573">
    <property type="entry name" value="SPC22"/>
    <property type="match status" value="2"/>
</dbReference>
<evidence type="ECO:0000256" key="5">
    <source>
        <dbReference type="ARBA" id="ARBA00022968"/>
    </source>
</evidence>
<comment type="similarity">
    <text evidence="2 9">Belongs to the SPCS3 family.</text>
</comment>